<keyword evidence="2" id="KW-0805">Transcription regulation</keyword>
<feature type="region of interest" description="Disordered" evidence="6">
    <location>
        <begin position="218"/>
        <end position="242"/>
    </location>
</feature>
<dbReference type="PANTHER" id="PTHR43133:SF8">
    <property type="entry name" value="RNA POLYMERASE SIGMA FACTOR HI_1459-RELATED"/>
    <property type="match status" value="1"/>
</dbReference>
<accession>A0A231HBF6</accession>
<dbReference type="SUPFAM" id="SSF88659">
    <property type="entry name" value="Sigma3 and sigma4 domains of RNA polymerase sigma factors"/>
    <property type="match status" value="1"/>
</dbReference>
<evidence type="ECO:0000259" key="8">
    <source>
        <dbReference type="Pfam" id="PF08281"/>
    </source>
</evidence>
<evidence type="ECO:0000259" key="7">
    <source>
        <dbReference type="Pfam" id="PF04542"/>
    </source>
</evidence>
<comment type="similarity">
    <text evidence="1">Belongs to the sigma-70 factor family. ECF subfamily.</text>
</comment>
<sequence>MSVDDADERVAETALVDRAVAGDRSAVTEVVRLLQDPLYRLALRMTGNPSDAEDAVQEILLRAVGNLASWRGEAKLTTWAYRIGVNHLLNQRRRSPQESAHLDLDGFGANLLEGLAEQDYRGPEATVLTREVRLVCSQAMLQCLARDKRVAFVLADVFELSSAEAAWILGIGAAAYRKRLERARTRLGNFLDSTCGVANPAAPCRCSRRVRTAVDQGRVRPGRPGLAGHPVTPGGRSAADAEAQMAGLHDAASILRAHPDYALPPARLAAIASLLDSGRFPLLDR</sequence>
<evidence type="ECO:0000256" key="2">
    <source>
        <dbReference type="ARBA" id="ARBA00023015"/>
    </source>
</evidence>
<dbReference type="PANTHER" id="PTHR43133">
    <property type="entry name" value="RNA POLYMERASE ECF-TYPE SIGMA FACTO"/>
    <property type="match status" value="1"/>
</dbReference>
<dbReference type="InterPro" id="IPR013249">
    <property type="entry name" value="RNA_pol_sigma70_r4_t2"/>
</dbReference>
<evidence type="ECO:0000313" key="9">
    <source>
        <dbReference type="EMBL" id="OXR46149.1"/>
    </source>
</evidence>
<name>A0A231HBF6_9NOCA</name>
<reference evidence="9 10" key="1">
    <citation type="submission" date="2017-07" db="EMBL/GenBank/DDBJ databases">
        <title>First draft Genome Sequence of Nocardia cerradoensis isolated from human infection.</title>
        <authorList>
            <person name="Carrasco G."/>
        </authorList>
    </citation>
    <scope>NUCLEOTIDE SEQUENCE [LARGE SCALE GENOMIC DNA]</scope>
    <source>
        <strain evidence="9 10">CNM20130759</strain>
    </source>
</reference>
<feature type="domain" description="RNA polymerase sigma factor 70 region 4 type 2" evidence="8">
    <location>
        <begin position="138"/>
        <end position="187"/>
    </location>
</feature>
<dbReference type="InterPro" id="IPR036388">
    <property type="entry name" value="WH-like_DNA-bd_sf"/>
</dbReference>
<evidence type="ECO:0000313" key="10">
    <source>
        <dbReference type="Proteomes" id="UP000215506"/>
    </source>
</evidence>
<proteinExistence type="inferred from homology"/>
<dbReference type="EMBL" id="NGAF01000002">
    <property type="protein sequence ID" value="OXR46149.1"/>
    <property type="molecule type" value="Genomic_DNA"/>
</dbReference>
<keyword evidence="5" id="KW-0804">Transcription</keyword>
<evidence type="ECO:0000256" key="4">
    <source>
        <dbReference type="ARBA" id="ARBA00023125"/>
    </source>
</evidence>
<evidence type="ECO:0000256" key="1">
    <source>
        <dbReference type="ARBA" id="ARBA00010641"/>
    </source>
</evidence>
<dbReference type="GO" id="GO:0006352">
    <property type="term" value="P:DNA-templated transcription initiation"/>
    <property type="evidence" value="ECO:0007669"/>
    <property type="project" value="InterPro"/>
</dbReference>
<protein>
    <submittedName>
        <fullName evidence="9">ECF RNA polymerase sigma factor SigW</fullName>
    </submittedName>
</protein>
<dbReference type="Proteomes" id="UP000215506">
    <property type="component" value="Unassembled WGS sequence"/>
</dbReference>
<dbReference type="InterPro" id="IPR013324">
    <property type="entry name" value="RNA_pol_sigma_r3/r4-like"/>
</dbReference>
<dbReference type="Gene3D" id="1.10.1740.10">
    <property type="match status" value="1"/>
</dbReference>
<organism evidence="9 10">
    <name type="scientific">Nocardia cerradoensis</name>
    <dbReference type="NCBI Taxonomy" id="85688"/>
    <lineage>
        <taxon>Bacteria</taxon>
        <taxon>Bacillati</taxon>
        <taxon>Actinomycetota</taxon>
        <taxon>Actinomycetes</taxon>
        <taxon>Mycobacteriales</taxon>
        <taxon>Nocardiaceae</taxon>
        <taxon>Nocardia</taxon>
    </lineage>
</organism>
<dbReference type="GO" id="GO:0016987">
    <property type="term" value="F:sigma factor activity"/>
    <property type="evidence" value="ECO:0007669"/>
    <property type="project" value="UniProtKB-KW"/>
</dbReference>
<dbReference type="Gene3D" id="1.10.10.10">
    <property type="entry name" value="Winged helix-like DNA-binding domain superfamily/Winged helix DNA-binding domain"/>
    <property type="match status" value="1"/>
</dbReference>
<dbReference type="Pfam" id="PF08281">
    <property type="entry name" value="Sigma70_r4_2"/>
    <property type="match status" value="1"/>
</dbReference>
<dbReference type="InterPro" id="IPR007627">
    <property type="entry name" value="RNA_pol_sigma70_r2"/>
</dbReference>
<keyword evidence="3" id="KW-0731">Sigma factor</keyword>
<dbReference type="NCBIfam" id="TIGR02937">
    <property type="entry name" value="sigma70-ECF"/>
    <property type="match status" value="1"/>
</dbReference>
<keyword evidence="10" id="KW-1185">Reference proteome</keyword>
<evidence type="ECO:0000256" key="6">
    <source>
        <dbReference type="SAM" id="MobiDB-lite"/>
    </source>
</evidence>
<gene>
    <name evidence="9" type="primary">sigW</name>
    <name evidence="9" type="ORF">B7C42_01114</name>
</gene>
<evidence type="ECO:0000256" key="5">
    <source>
        <dbReference type="ARBA" id="ARBA00023163"/>
    </source>
</evidence>
<comment type="caution">
    <text evidence="9">The sequence shown here is derived from an EMBL/GenBank/DDBJ whole genome shotgun (WGS) entry which is preliminary data.</text>
</comment>
<dbReference type="InterPro" id="IPR013325">
    <property type="entry name" value="RNA_pol_sigma_r2"/>
</dbReference>
<dbReference type="RefSeq" id="WP_094024581.1">
    <property type="nucleotide sequence ID" value="NZ_NGAF01000002.1"/>
</dbReference>
<dbReference type="InterPro" id="IPR014284">
    <property type="entry name" value="RNA_pol_sigma-70_dom"/>
</dbReference>
<feature type="domain" description="RNA polymerase sigma-70 region 2" evidence="7">
    <location>
        <begin position="31"/>
        <end position="94"/>
    </location>
</feature>
<dbReference type="SUPFAM" id="SSF88946">
    <property type="entry name" value="Sigma2 domain of RNA polymerase sigma factors"/>
    <property type="match status" value="1"/>
</dbReference>
<dbReference type="GO" id="GO:0003677">
    <property type="term" value="F:DNA binding"/>
    <property type="evidence" value="ECO:0007669"/>
    <property type="project" value="UniProtKB-KW"/>
</dbReference>
<evidence type="ECO:0000256" key="3">
    <source>
        <dbReference type="ARBA" id="ARBA00023082"/>
    </source>
</evidence>
<keyword evidence="4" id="KW-0238">DNA-binding</keyword>
<dbReference type="Pfam" id="PF04542">
    <property type="entry name" value="Sigma70_r2"/>
    <property type="match status" value="1"/>
</dbReference>
<dbReference type="AlphaFoldDB" id="A0A231HBF6"/>
<dbReference type="InterPro" id="IPR039425">
    <property type="entry name" value="RNA_pol_sigma-70-like"/>
</dbReference>